<dbReference type="InterPro" id="IPR005116">
    <property type="entry name" value="Transp-assoc_OB_typ1"/>
</dbReference>
<dbReference type="EMBL" id="BART01030048">
    <property type="protein sequence ID" value="GAH13609.1"/>
    <property type="molecule type" value="Genomic_DNA"/>
</dbReference>
<accession>X1E8W4</accession>
<dbReference type="PANTHER" id="PTHR43875">
    <property type="entry name" value="MALTODEXTRIN IMPORT ATP-BINDING PROTEIN MSMX"/>
    <property type="match status" value="1"/>
</dbReference>
<comment type="caution">
    <text evidence="5">The sequence shown here is derived from an EMBL/GenBank/DDBJ whole genome shotgun (WGS) entry which is preliminary data.</text>
</comment>
<keyword evidence="3" id="KW-0472">Membrane</keyword>
<dbReference type="PANTHER" id="PTHR43875:SF15">
    <property type="entry name" value="TREHALOSE IMPORT ATP-BINDING PROTEIN SUGC"/>
    <property type="match status" value="1"/>
</dbReference>
<gene>
    <name evidence="5" type="ORF">S01H4_52565</name>
</gene>
<dbReference type="InterPro" id="IPR008995">
    <property type="entry name" value="Mo/tungstate-bd_C_term_dom"/>
</dbReference>
<evidence type="ECO:0000259" key="4">
    <source>
        <dbReference type="Pfam" id="PF03459"/>
    </source>
</evidence>
<evidence type="ECO:0000256" key="2">
    <source>
        <dbReference type="ARBA" id="ARBA00022967"/>
    </source>
</evidence>
<evidence type="ECO:0000313" key="5">
    <source>
        <dbReference type="EMBL" id="GAH13609.1"/>
    </source>
</evidence>
<dbReference type="SUPFAM" id="SSF50331">
    <property type="entry name" value="MOP-like"/>
    <property type="match status" value="1"/>
</dbReference>
<name>X1E8W4_9ZZZZ</name>
<sequence length="165" mass="18502">MVLADDIAVMDRGKILQFAGKEEIFRKPVNEFIARFVGVETLVDGIILEREGNVCKVGVTARKSNIEVFVVSQERRGTRVTLAIRPEDVILYSTEISSEESSAMNMFKGKITEIRDIGIFKRIEIDCGFQLSSFVTQNSVNRLKLALSKEITAAVKASSIHMFKR</sequence>
<evidence type="ECO:0000256" key="1">
    <source>
        <dbReference type="ARBA" id="ARBA00022475"/>
    </source>
</evidence>
<reference evidence="5" key="1">
    <citation type="journal article" date="2014" name="Front. Microbiol.">
        <title>High frequency of phylogenetically diverse reductive dehalogenase-homologous genes in deep subseafloor sedimentary metagenomes.</title>
        <authorList>
            <person name="Kawai M."/>
            <person name="Futagami T."/>
            <person name="Toyoda A."/>
            <person name="Takaki Y."/>
            <person name="Nishi S."/>
            <person name="Hori S."/>
            <person name="Arai W."/>
            <person name="Tsubouchi T."/>
            <person name="Morono Y."/>
            <person name="Uchiyama I."/>
            <person name="Ito T."/>
            <person name="Fujiyama A."/>
            <person name="Inagaki F."/>
            <person name="Takami H."/>
        </authorList>
    </citation>
    <scope>NUCLEOTIDE SEQUENCE</scope>
    <source>
        <strain evidence="5">Expedition CK06-06</strain>
    </source>
</reference>
<dbReference type="Pfam" id="PF03459">
    <property type="entry name" value="TOBE"/>
    <property type="match status" value="1"/>
</dbReference>
<feature type="domain" description="Transport-associated OB type 1" evidence="4">
    <location>
        <begin position="101"/>
        <end position="161"/>
    </location>
</feature>
<protein>
    <recommendedName>
        <fullName evidence="4">Transport-associated OB type 1 domain-containing protein</fullName>
    </recommendedName>
</protein>
<keyword evidence="1" id="KW-1003">Cell membrane</keyword>
<dbReference type="AlphaFoldDB" id="X1E8W4"/>
<dbReference type="Gene3D" id="2.40.50.100">
    <property type="match status" value="2"/>
</dbReference>
<evidence type="ECO:0000256" key="3">
    <source>
        <dbReference type="ARBA" id="ARBA00023136"/>
    </source>
</evidence>
<keyword evidence="2" id="KW-1278">Translocase</keyword>
<proteinExistence type="predicted"/>
<organism evidence="5">
    <name type="scientific">marine sediment metagenome</name>
    <dbReference type="NCBI Taxonomy" id="412755"/>
    <lineage>
        <taxon>unclassified sequences</taxon>
        <taxon>metagenomes</taxon>
        <taxon>ecological metagenomes</taxon>
    </lineage>
</organism>
<dbReference type="GO" id="GO:0055052">
    <property type="term" value="C:ATP-binding cassette (ABC) transporter complex, substrate-binding subunit-containing"/>
    <property type="evidence" value="ECO:0007669"/>
    <property type="project" value="TreeGrafter"/>
</dbReference>
<dbReference type="GO" id="GO:0016887">
    <property type="term" value="F:ATP hydrolysis activity"/>
    <property type="evidence" value="ECO:0007669"/>
    <property type="project" value="InterPro"/>
</dbReference>
<dbReference type="InterPro" id="IPR047641">
    <property type="entry name" value="ABC_transpr_MalK/UgpC-like"/>
</dbReference>